<dbReference type="Gene3D" id="3.20.20.370">
    <property type="entry name" value="Glycoside hydrolase/deacetylase"/>
    <property type="match status" value="1"/>
</dbReference>
<dbReference type="InterPro" id="IPR036034">
    <property type="entry name" value="PDZ_sf"/>
</dbReference>
<evidence type="ECO:0000259" key="18">
    <source>
        <dbReference type="PROSITE" id="PS50880"/>
    </source>
</evidence>
<dbReference type="SMART" id="SM00433">
    <property type="entry name" value="TOP2c"/>
    <property type="match status" value="1"/>
</dbReference>
<keyword evidence="11" id="KW-0460">Magnesium</keyword>
<dbReference type="PRINTS" id="PR00418">
    <property type="entry name" value="TPI2FAMILY"/>
</dbReference>
<dbReference type="CDD" id="cd06782">
    <property type="entry name" value="cpPDZ_CPP-like"/>
    <property type="match status" value="1"/>
</dbReference>
<dbReference type="NCBIfam" id="TIGR01055">
    <property type="entry name" value="parE_Gneg"/>
    <property type="match status" value="1"/>
</dbReference>
<dbReference type="GO" id="GO:0046872">
    <property type="term" value="F:metal ion binding"/>
    <property type="evidence" value="ECO:0007669"/>
    <property type="project" value="UniProtKB-KW"/>
</dbReference>
<dbReference type="InterPro" id="IPR020568">
    <property type="entry name" value="Ribosomal_Su5_D2-typ_SF"/>
</dbReference>
<dbReference type="SMART" id="SM00228">
    <property type="entry name" value="PDZ"/>
    <property type="match status" value="1"/>
</dbReference>
<dbReference type="InterPro" id="IPR006837">
    <property type="entry name" value="Divergent_DAC"/>
</dbReference>
<dbReference type="SUPFAM" id="SSF55874">
    <property type="entry name" value="ATPase domain of HSP90 chaperone/DNA topoisomerase II/histidine kinase"/>
    <property type="match status" value="1"/>
</dbReference>
<dbReference type="EMBL" id="CAJOBF010001057">
    <property type="protein sequence ID" value="CAF3907246.1"/>
    <property type="molecule type" value="Genomic_DNA"/>
</dbReference>
<evidence type="ECO:0000256" key="14">
    <source>
        <dbReference type="ARBA" id="ARBA00023235"/>
    </source>
</evidence>
<dbReference type="PANTHER" id="PTHR45866:SF1">
    <property type="entry name" value="DNA GYRASE SUBUNIT B, MITOCHONDRIAL"/>
    <property type="match status" value="1"/>
</dbReference>
<dbReference type="PRINTS" id="PR01098">
    <property type="entry name" value="TOPISMRASE4B"/>
</dbReference>
<keyword evidence="12 15" id="KW-0799">Topoisomerase</keyword>
<dbReference type="EC" id="5.6.2.2" evidence="15"/>
<comment type="similarity">
    <text evidence="4">Belongs to the type II topoisomerase GyrB family.</text>
</comment>
<reference evidence="19" key="1">
    <citation type="submission" date="2021-02" db="EMBL/GenBank/DDBJ databases">
        <authorList>
            <person name="Nowell W R."/>
        </authorList>
    </citation>
    <scope>NUCLEOTIDE SEQUENCE</scope>
</reference>
<proteinExistence type="inferred from homology"/>
<evidence type="ECO:0000313" key="20">
    <source>
        <dbReference type="Proteomes" id="UP000663842"/>
    </source>
</evidence>
<evidence type="ECO:0000256" key="4">
    <source>
        <dbReference type="ARBA" id="ARBA00010708"/>
    </source>
</evidence>
<dbReference type="Gene3D" id="2.30.42.10">
    <property type="match status" value="1"/>
</dbReference>
<comment type="caution">
    <text evidence="19">The sequence shown here is derived from an EMBL/GenBank/DDBJ whole genome shotgun (WGS) entry which is preliminary data.</text>
</comment>
<dbReference type="Gene3D" id="3.30.565.10">
    <property type="entry name" value="Histidine kinase-like ATPase, C-terminal domain"/>
    <property type="match status" value="1"/>
</dbReference>
<dbReference type="GO" id="GO:0005694">
    <property type="term" value="C:chromosome"/>
    <property type="evidence" value="ECO:0007669"/>
    <property type="project" value="InterPro"/>
</dbReference>
<keyword evidence="8" id="KW-0378">Hydrolase</keyword>
<dbReference type="InterPro" id="IPR005737">
    <property type="entry name" value="TopoIV_B_Gneg"/>
</dbReference>
<evidence type="ECO:0000256" key="2">
    <source>
        <dbReference type="ARBA" id="ARBA00001946"/>
    </source>
</evidence>
<feature type="domain" description="PDZ" evidence="17">
    <location>
        <begin position="646"/>
        <end position="713"/>
    </location>
</feature>
<evidence type="ECO:0000256" key="1">
    <source>
        <dbReference type="ARBA" id="ARBA00000185"/>
    </source>
</evidence>
<comment type="function">
    <text evidence="15">Control of topological states of DNA by transient breakage and subsequent rejoining of DNA strands. Topoisomerase II makes double-strand breaks.</text>
</comment>
<dbReference type="Gene3D" id="3.40.50.670">
    <property type="match status" value="1"/>
</dbReference>
<evidence type="ECO:0000259" key="17">
    <source>
        <dbReference type="PROSITE" id="PS50106"/>
    </source>
</evidence>
<evidence type="ECO:0000256" key="11">
    <source>
        <dbReference type="ARBA" id="ARBA00022842"/>
    </source>
</evidence>
<comment type="similarity">
    <text evidence="3">Belongs to the peptidase S41A family.</text>
</comment>
<dbReference type="FunFam" id="2.30.42.10:FF:000063">
    <property type="entry name" value="Peptidase, S41 family"/>
    <property type="match status" value="1"/>
</dbReference>
<dbReference type="SMART" id="SM00245">
    <property type="entry name" value="TSPc"/>
    <property type="match status" value="1"/>
</dbReference>
<feature type="domain" description="Toprim" evidence="18">
    <location>
        <begin position="399"/>
        <end position="513"/>
    </location>
</feature>
<keyword evidence="9" id="KW-0720">Serine protease</keyword>
<dbReference type="Gene3D" id="3.30.750.44">
    <property type="match status" value="1"/>
</dbReference>
<evidence type="ECO:0000256" key="12">
    <source>
        <dbReference type="ARBA" id="ARBA00023029"/>
    </source>
</evidence>
<dbReference type="GO" id="GO:0005524">
    <property type="term" value="F:ATP binding"/>
    <property type="evidence" value="ECO:0007669"/>
    <property type="project" value="UniProtKB-UniRule"/>
</dbReference>
<dbReference type="FunFam" id="3.40.50.670:FF:000001">
    <property type="entry name" value="DNA topoisomerase 2"/>
    <property type="match status" value="1"/>
</dbReference>
<dbReference type="SUPFAM" id="SSF88713">
    <property type="entry name" value="Glycoside hydrolase/deacetylase"/>
    <property type="match status" value="1"/>
</dbReference>
<gene>
    <name evidence="19" type="ORF">UXM345_LOCUS10873</name>
</gene>
<evidence type="ECO:0000313" key="19">
    <source>
        <dbReference type="EMBL" id="CAF3907246.1"/>
    </source>
</evidence>
<name>A0A819HPT1_9BILA</name>
<dbReference type="SMART" id="SM00387">
    <property type="entry name" value="HATPase_c"/>
    <property type="match status" value="1"/>
</dbReference>
<dbReference type="GO" id="GO:0003918">
    <property type="term" value="F:DNA topoisomerase type II (double strand cut, ATP-hydrolyzing) activity"/>
    <property type="evidence" value="ECO:0007669"/>
    <property type="project" value="UniProtKB-UniRule"/>
</dbReference>
<dbReference type="SUPFAM" id="SSF56719">
    <property type="entry name" value="Type II DNA topoisomerase"/>
    <property type="match status" value="1"/>
</dbReference>
<dbReference type="CDD" id="cd10936">
    <property type="entry name" value="CE4_DAC2"/>
    <property type="match status" value="1"/>
</dbReference>
<dbReference type="Pfam" id="PF00986">
    <property type="entry name" value="DNA_gyraseB_C"/>
    <property type="match status" value="1"/>
</dbReference>
<dbReference type="FunFam" id="3.90.226.10:FF:000029">
    <property type="entry name" value="Peptidase, S41 family"/>
    <property type="match status" value="1"/>
</dbReference>
<dbReference type="CDD" id="cd07560">
    <property type="entry name" value="Peptidase_S41_CPP"/>
    <property type="match status" value="1"/>
</dbReference>
<evidence type="ECO:0000256" key="10">
    <source>
        <dbReference type="ARBA" id="ARBA00022840"/>
    </source>
</evidence>
<keyword evidence="14 15" id="KW-0413">Isomerase</keyword>
<dbReference type="GO" id="GO:0006265">
    <property type="term" value="P:DNA topological change"/>
    <property type="evidence" value="ECO:0007669"/>
    <property type="project" value="UniProtKB-UniRule"/>
</dbReference>
<dbReference type="SUPFAM" id="SSF52096">
    <property type="entry name" value="ClpP/crotonase"/>
    <property type="match status" value="1"/>
</dbReference>
<dbReference type="SUPFAM" id="SSF50156">
    <property type="entry name" value="PDZ domain-like"/>
    <property type="match status" value="1"/>
</dbReference>
<dbReference type="Pfam" id="PF04748">
    <property type="entry name" value="Polysacc_deac_2"/>
    <property type="match status" value="1"/>
</dbReference>
<dbReference type="InterPro" id="IPR013759">
    <property type="entry name" value="Topo_IIA_B_C"/>
</dbReference>
<evidence type="ECO:0000256" key="3">
    <source>
        <dbReference type="ARBA" id="ARBA00009179"/>
    </source>
</evidence>
<dbReference type="Pfam" id="PF00204">
    <property type="entry name" value="DNA_gyraseB"/>
    <property type="match status" value="1"/>
</dbReference>
<dbReference type="SUPFAM" id="SSF54211">
    <property type="entry name" value="Ribosomal protein S5 domain 2-like"/>
    <property type="match status" value="1"/>
</dbReference>
<sequence>MYIGGTDEAAMHHLVSEVIDNSMDEAVSGYANRISIEMFADGSISIDDNGRGIPVDNHPKSPKKSALEVILTTLHSGGKFSDKAYQTSGGLHGVGISVVNALSEKLNIEVYRDGFIYSQSYSRGYALTKLEKIVSSKKQKGTKITFTPDLEIFGDISLKPKRVYDLAKSKAYLYKGFEIHWSCSPELINNEEVPAKSVIHFPNGLKDYLDSKLDKEKIIGGEIFSGNAEIASEAMKIEWAMCWHEDENFVQSYCNTIPTSQGGTHEQGNRAALCRSIKIYGEMTGIKKVSLITPEDILESACIVISVFIKNPVFQGQTKEKLVSNGIAKHVENMIKDHFDHWLSSNKKTADILIGHIVNNAEYRLNRKNEKIVNRKNATQRLRLPGKLADCSRNSSEGTELFLVEGDSAGGSAKQARDRETQAILPLRGKILNVANSPLQKILANQEIQDLETALACGSMNHYREEDLRYEKVIIMTDADVDGAHIAALLMTFFFLRMRKLIVNGHLYLAKPPLYRLTQNNKTCYASTDEQKLRIMNELSASSKAKIEVGRFKGLGEMTPKQLKETTMDHKLRLNLSVVFATEVEKEKINNQAPLYYCKQFQDVLQRVGKDYMGEVDYQKMTDEAIDGMLHSLDPYSGYFVDEDLEFFLDQTDGEFGGIGVEIIPDHGAIKVISPIDDLPAHKAGIKSGDYIVGVNGQLVSNLGYNKAVREMRGEPGTKLNLLVAKEEGNQTTEVDLTREIVKIKPVKYDLELDEYGGIGYVRISTFNNQTISELKKAIKDLTKKVTAEKKELKGLILDVRSNPGGLLDQAIAVCEYFLDHGIIVSTKGKQDKENIMISAGRFVEKAPSVPMVVLINSGSASASEIVAGALQDHNRAIIIGTTSFGKGLVQTFTQINKRAAVKFTTAKYYTPNGRSINGKGIEPDIFIENAKVEYAEKEKKDSAFNESSIKSYLKKYNNEDKMDSKPTDLAEKIDDYKMSEKYKKDYQYARAYDLIRGLIIREKKTLGIILSVLLTSWFAYVRPSQINLAIAQNQYGYYDIKNLPNKTGEVEVDYFDKSKIVDLENSNDLASDSEYVKPSSLVNKEEELDKTNKILVSSEEKKQELLGEGGEPLFLTSEHPASKPKIALIITNLGLNRKSTELALTLPSECALGFLPYTKTLKPLLNKAQNKGHEIYLYLPLQTTKSSDNHGKHALTTSLAPEEMALRLHLILNSHIKYDGVYSNYKEVFTDNIKASTSIFDQVADKNLFFIMGKGGTDKVERHFKMHKNIIPSNLVLDEEVDKKSIKIKLEALASLAEKNGIALGYSQGFVLSIEMIRDWLPSLQKRGILIVPVSSIAMERK</sequence>
<dbReference type="InterPro" id="IPR036890">
    <property type="entry name" value="HATPase_C_sf"/>
</dbReference>
<evidence type="ECO:0000256" key="5">
    <source>
        <dbReference type="ARBA" id="ARBA00022670"/>
    </source>
</evidence>
<feature type="coiled-coil region" evidence="16">
    <location>
        <begin position="772"/>
        <end position="799"/>
    </location>
</feature>
<keyword evidence="7 15" id="KW-0547">Nucleotide-binding</keyword>
<accession>A0A819HPT1</accession>
<dbReference type="InterPro" id="IPR004447">
    <property type="entry name" value="Peptidase_S41A"/>
</dbReference>
<dbReference type="InterPro" id="IPR002288">
    <property type="entry name" value="DNA_gyrase_B_C"/>
</dbReference>
<dbReference type="GO" id="GO:0005975">
    <property type="term" value="P:carbohydrate metabolic process"/>
    <property type="evidence" value="ECO:0007669"/>
    <property type="project" value="InterPro"/>
</dbReference>
<dbReference type="Gene3D" id="3.30.230.10">
    <property type="match status" value="1"/>
</dbReference>
<dbReference type="Proteomes" id="UP000663842">
    <property type="component" value="Unassembled WGS sequence"/>
</dbReference>
<comment type="cofactor">
    <cofactor evidence="2">
        <name>Mg(2+)</name>
        <dbReference type="ChEBI" id="CHEBI:18420"/>
    </cofactor>
</comment>
<dbReference type="Pfam" id="PF00595">
    <property type="entry name" value="PDZ"/>
    <property type="match status" value="1"/>
</dbReference>
<dbReference type="InterPro" id="IPR014721">
    <property type="entry name" value="Ribsml_uS5_D2-typ_fold_subgr"/>
</dbReference>
<dbReference type="InterPro" id="IPR011330">
    <property type="entry name" value="Glyco_hydro/deAcase_b/a-brl"/>
</dbReference>
<dbReference type="InterPro" id="IPR029045">
    <property type="entry name" value="ClpP/crotonase-like_dom_sf"/>
</dbReference>
<dbReference type="Pfam" id="PF01751">
    <property type="entry name" value="Toprim"/>
    <property type="match status" value="1"/>
</dbReference>
<dbReference type="InterPro" id="IPR013760">
    <property type="entry name" value="Topo_IIA-like_dom_sf"/>
</dbReference>
<dbReference type="InterPro" id="IPR005151">
    <property type="entry name" value="Tail-specific_protease"/>
</dbReference>
<dbReference type="InterPro" id="IPR003594">
    <property type="entry name" value="HATPase_dom"/>
</dbReference>
<keyword evidence="13 15" id="KW-0238">DNA-binding</keyword>
<dbReference type="GO" id="GO:0008236">
    <property type="term" value="F:serine-type peptidase activity"/>
    <property type="evidence" value="ECO:0007669"/>
    <property type="project" value="UniProtKB-KW"/>
</dbReference>
<dbReference type="Pfam" id="PF02518">
    <property type="entry name" value="HATPase_c"/>
    <property type="match status" value="1"/>
</dbReference>
<comment type="subunit">
    <text evidence="15">Homodimer.</text>
</comment>
<dbReference type="InterPro" id="IPR001241">
    <property type="entry name" value="Topo_IIA"/>
</dbReference>
<evidence type="ECO:0000256" key="13">
    <source>
        <dbReference type="ARBA" id="ARBA00023125"/>
    </source>
</evidence>
<dbReference type="CDD" id="cd00822">
    <property type="entry name" value="TopoII_Trans_DNA_gyrase"/>
    <property type="match status" value="1"/>
</dbReference>
<dbReference type="PROSITE" id="PS50880">
    <property type="entry name" value="TOPRIM"/>
    <property type="match status" value="1"/>
</dbReference>
<dbReference type="Pfam" id="PF03572">
    <property type="entry name" value="Peptidase_S41"/>
    <property type="match status" value="1"/>
</dbReference>
<dbReference type="PROSITE" id="PS00177">
    <property type="entry name" value="TOPOISOMERASE_II"/>
    <property type="match status" value="1"/>
</dbReference>
<dbReference type="CDD" id="cd16928">
    <property type="entry name" value="HATPase_GyrB-like"/>
    <property type="match status" value="1"/>
</dbReference>
<protein>
    <recommendedName>
        <fullName evidence="15">DNA topoisomerase 2</fullName>
        <ecNumber evidence="15">5.6.2.2</ecNumber>
    </recommendedName>
</protein>
<evidence type="ECO:0000256" key="7">
    <source>
        <dbReference type="ARBA" id="ARBA00022741"/>
    </source>
</evidence>
<dbReference type="GO" id="GO:0006508">
    <property type="term" value="P:proteolysis"/>
    <property type="evidence" value="ECO:0007669"/>
    <property type="project" value="UniProtKB-KW"/>
</dbReference>
<dbReference type="NCBIfam" id="TIGR00225">
    <property type="entry name" value="prc"/>
    <property type="match status" value="1"/>
</dbReference>
<evidence type="ECO:0000256" key="6">
    <source>
        <dbReference type="ARBA" id="ARBA00022723"/>
    </source>
</evidence>
<dbReference type="InterPro" id="IPR018522">
    <property type="entry name" value="TopoIIA_CS"/>
</dbReference>
<comment type="similarity">
    <text evidence="15">Belongs to the type II topoisomerase family.</text>
</comment>
<comment type="catalytic activity">
    <reaction evidence="1 15">
        <text>ATP-dependent breakage, passage and rejoining of double-stranded DNA.</text>
        <dbReference type="EC" id="5.6.2.2"/>
    </reaction>
</comment>
<dbReference type="PANTHER" id="PTHR45866">
    <property type="entry name" value="DNA GYRASE/TOPOISOMERASE SUBUNIT B"/>
    <property type="match status" value="1"/>
</dbReference>
<evidence type="ECO:0000256" key="9">
    <source>
        <dbReference type="ARBA" id="ARBA00022825"/>
    </source>
</evidence>
<keyword evidence="5" id="KW-0645">Protease</keyword>
<organism evidence="19 20">
    <name type="scientific">Rotaria magnacalcarata</name>
    <dbReference type="NCBI Taxonomy" id="392030"/>
    <lineage>
        <taxon>Eukaryota</taxon>
        <taxon>Metazoa</taxon>
        <taxon>Spiralia</taxon>
        <taxon>Gnathifera</taxon>
        <taxon>Rotifera</taxon>
        <taxon>Eurotatoria</taxon>
        <taxon>Bdelloidea</taxon>
        <taxon>Philodinida</taxon>
        <taxon>Philodinidae</taxon>
        <taxon>Rotaria</taxon>
    </lineage>
</organism>
<dbReference type="GO" id="GO:0003677">
    <property type="term" value="F:DNA binding"/>
    <property type="evidence" value="ECO:0007669"/>
    <property type="project" value="UniProtKB-UniRule"/>
</dbReference>
<evidence type="ECO:0000256" key="8">
    <source>
        <dbReference type="ARBA" id="ARBA00022801"/>
    </source>
</evidence>
<evidence type="ECO:0000256" key="16">
    <source>
        <dbReference type="SAM" id="Coils"/>
    </source>
</evidence>
<keyword evidence="10 15" id="KW-0067">ATP-binding</keyword>
<dbReference type="PROSITE" id="PS50106">
    <property type="entry name" value="PDZ"/>
    <property type="match status" value="1"/>
</dbReference>
<dbReference type="InterPro" id="IPR006171">
    <property type="entry name" value="TOPRIM_dom"/>
</dbReference>
<dbReference type="InterPro" id="IPR013506">
    <property type="entry name" value="Topo_IIA_bsu_dom2"/>
</dbReference>
<dbReference type="InterPro" id="IPR001478">
    <property type="entry name" value="PDZ"/>
</dbReference>
<evidence type="ECO:0000256" key="15">
    <source>
        <dbReference type="RuleBase" id="RU362094"/>
    </source>
</evidence>
<keyword evidence="16" id="KW-0175">Coiled coil</keyword>
<dbReference type="Gene3D" id="3.90.226.10">
    <property type="entry name" value="2-enoyl-CoA Hydratase, Chain A, domain 1"/>
    <property type="match status" value="1"/>
</dbReference>
<keyword evidence="6" id="KW-0479">Metal-binding</keyword>